<protein>
    <recommendedName>
        <fullName evidence="5">Senescence-associated protein</fullName>
    </recommendedName>
</protein>
<feature type="signal peptide" evidence="2">
    <location>
        <begin position="1"/>
        <end position="24"/>
    </location>
</feature>
<feature type="chain" id="PRO_5042157969" description="Senescence-associated protein" evidence="2">
    <location>
        <begin position="25"/>
        <end position="259"/>
    </location>
</feature>
<name>A0AAD6LZQ3_9ROSI</name>
<organism evidence="3 4">
    <name type="scientific">Populus alba x Populus x berolinensis</name>
    <dbReference type="NCBI Taxonomy" id="444605"/>
    <lineage>
        <taxon>Eukaryota</taxon>
        <taxon>Viridiplantae</taxon>
        <taxon>Streptophyta</taxon>
        <taxon>Embryophyta</taxon>
        <taxon>Tracheophyta</taxon>
        <taxon>Spermatophyta</taxon>
        <taxon>Magnoliopsida</taxon>
        <taxon>eudicotyledons</taxon>
        <taxon>Gunneridae</taxon>
        <taxon>Pentapetalae</taxon>
        <taxon>rosids</taxon>
        <taxon>fabids</taxon>
        <taxon>Malpighiales</taxon>
        <taxon>Salicaceae</taxon>
        <taxon>Saliceae</taxon>
        <taxon>Populus</taxon>
    </lineage>
</organism>
<evidence type="ECO:0000256" key="2">
    <source>
        <dbReference type="SAM" id="SignalP"/>
    </source>
</evidence>
<evidence type="ECO:0008006" key="5">
    <source>
        <dbReference type="Google" id="ProtNLM"/>
    </source>
</evidence>
<keyword evidence="2" id="KW-0732">Signal</keyword>
<sequence length="259" mass="29221">MQVLSCILLAIMLFFGAFGPGARTCYAVRYLNKMEHSRIGLRAFKKRTIPYRVFPPARNRPRRQFVPPRPPPPGTEKEERFWFPSYICNGSELPSYLWKDKRNCNIWKNRVTLKLKIGKLEERKFNHHFQETSCSVSAAMLNFCSHSTTKNGLIQASDTADQRAALETTSVGTSPDKTSRGGAVLTACSAIMLLFGAFGPGARTCYAVRHVNKMEHSRMGLRAFEKRTTPAFWVPPPRPNRRIGQLVPPSRRGQPPGAI</sequence>
<comment type="caution">
    <text evidence="3">The sequence shown here is derived from an EMBL/GenBank/DDBJ whole genome shotgun (WGS) entry which is preliminary data.</text>
</comment>
<accession>A0AAD6LZQ3</accession>
<dbReference type="Proteomes" id="UP001164929">
    <property type="component" value="Chromosome 13"/>
</dbReference>
<evidence type="ECO:0000256" key="1">
    <source>
        <dbReference type="SAM" id="MobiDB-lite"/>
    </source>
</evidence>
<gene>
    <name evidence="3" type="ORF">NC653_030790</name>
</gene>
<evidence type="ECO:0000313" key="3">
    <source>
        <dbReference type="EMBL" id="KAJ6974762.1"/>
    </source>
</evidence>
<dbReference type="AlphaFoldDB" id="A0AAD6LZQ3"/>
<dbReference type="EMBL" id="JAQIZT010000013">
    <property type="protein sequence ID" value="KAJ6974762.1"/>
    <property type="molecule type" value="Genomic_DNA"/>
</dbReference>
<proteinExistence type="predicted"/>
<reference evidence="3" key="1">
    <citation type="journal article" date="2023" name="Mol. Ecol. Resour.">
        <title>Chromosome-level genome assembly of a triploid poplar Populus alba 'Berolinensis'.</title>
        <authorList>
            <person name="Chen S."/>
            <person name="Yu Y."/>
            <person name="Wang X."/>
            <person name="Wang S."/>
            <person name="Zhang T."/>
            <person name="Zhou Y."/>
            <person name="He R."/>
            <person name="Meng N."/>
            <person name="Wang Y."/>
            <person name="Liu W."/>
            <person name="Liu Z."/>
            <person name="Liu J."/>
            <person name="Guo Q."/>
            <person name="Huang H."/>
            <person name="Sederoff R.R."/>
            <person name="Wang G."/>
            <person name="Qu G."/>
            <person name="Chen S."/>
        </authorList>
    </citation>
    <scope>NUCLEOTIDE SEQUENCE</scope>
    <source>
        <strain evidence="3">SC-2020</strain>
    </source>
</reference>
<evidence type="ECO:0000313" key="4">
    <source>
        <dbReference type="Proteomes" id="UP001164929"/>
    </source>
</evidence>
<keyword evidence="4" id="KW-1185">Reference proteome</keyword>
<feature type="region of interest" description="Disordered" evidence="1">
    <location>
        <begin position="236"/>
        <end position="259"/>
    </location>
</feature>